<gene>
    <name evidence="1" type="ORF">CORC01_06365</name>
</gene>
<organism evidence="1 2">
    <name type="scientific">Colletotrichum orchidophilum</name>
    <dbReference type="NCBI Taxonomy" id="1209926"/>
    <lineage>
        <taxon>Eukaryota</taxon>
        <taxon>Fungi</taxon>
        <taxon>Dikarya</taxon>
        <taxon>Ascomycota</taxon>
        <taxon>Pezizomycotina</taxon>
        <taxon>Sordariomycetes</taxon>
        <taxon>Hypocreomycetidae</taxon>
        <taxon>Glomerellales</taxon>
        <taxon>Glomerellaceae</taxon>
        <taxon>Colletotrichum</taxon>
    </lineage>
</organism>
<dbReference type="GeneID" id="34559516"/>
<accession>A0A1G4BAC7</accession>
<comment type="caution">
    <text evidence="1">The sequence shown here is derived from an EMBL/GenBank/DDBJ whole genome shotgun (WGS) entry which is preliminary data.</text>
</comment>
<dbReference type="Proteomes" id="UP000176998">
    <property type="component" value="Unassembled WGS sequence"/>
</dbReference>
<proteinExistence type="predicted"/>
<reference evidence="1 2" key="1">
    <citation type="submission" date="2016-09" db="EMBL/GenBank/DDBJ databases">
        <authorList>
            <person name="Capua I."/>
            <person name="De Benedictis P."/>
            <person name="Joannis T."/>
            <person name="Lombin L.H."/>
            <person name="Cattoli G."/>
        </authorList>
    </citation>
    <scope>NUCLEOTIDE SEQUENCE [LARGE SCALE GENOMIC DNA]</scope>
    <source>
        <strain evidence="1 2">IMI 309357</strain>
    </source>
</reference>
<keyword evidence="2" id="KW-1185">Reference proteome</keyword>
<dbReference type="AlphaFoldDB" id="A0A1G4BAC7"/>
<name>A0A1G4BAC7_9PEZI</name>
<evidence type="ECO:0000313" key="1">
    <source>
        <dbReference type="EMBL" id="OHE98369.1"/>
    </source>
</evidence>
<dbReference type="EMBL" id="MJBS01000047">
    <property type="protein sequence ID" value="OHE98369.1"/>
    <property type="molecule type" value="Genomic_DNA"/>
</dbReference>
<evidence type="ECO:0000313" key="2">
    <source>
        <dbReference type="Proteomes" id="UP000176998"/>
    </source>
</evidence>
<protein>
    <submittedName>
        <fullName evidence="1">Xylulose-5-phosphate phosphoketolase</fullName>
    </submittedName>
</protein>
<sequence length="146" mass="15453">MLMSEFTSPHPKEAASPLLSAVPACIPAVDAGGVVRRVEKGADAPASARFGANHGASKEEHSVIERGHVSLRRLLIRSSTDATGFIDRCHWQRTSRFTGTKGSTTTPFDLALVDCVSQYGAAIRGLEGGAEIKELVQARGDGEEGH</sequence>
<dbReference type="RefSeq" id="XP_022475519.1">
    <property type="nucleotide sequence ID" value="XM_022618006.1"/>
</dbReference>